<dbReference type="RefSeq" id="WP_284321205.1">
    <property type="nucleotide sequence ID" value="NZ_BSOB01000018.1"/>
</dbReference>
<keyword evidence="7" id="KW-1185">Reference proteome</keyword>
<evidence type="ECO:0000313" key="6">
    <source>
        <dbReference type="EMBL" id="GLQ93495.1"/>
    </source>
</evidence>
<evidence type="ECO:0000256" key="1">
    <source>
        <dbReference type="ARBA" id="ARBA00009437"/>
    </source>
</evidence>
<keyword evidence="2" id="KW-0805">Transcription regulation</keyword>
<dbReference type="InterPro" id="IPR005119">
    <property type="entry name" value="LysR_subst-bd"/>
</dbReference>
<comment type="caution">
    <text evidence="6">The sequence shown here is derived from an EMBL/GenBank/DDBJ whole genome shotgun (WGS) entry which is preliminary data.</text>
</comment>
<evidence type="ECO:0000256" key="3">
    <source>
        <dbReference type="ARBA" id="ARBA00023125"/>
    </source>
</evidence>
<dbReference type="InterPro" id="IPR036390">
    <property type="entry name" value="WH_DNA-bd_sf"/>
</dbReference>
<evidence type="ECO:0000256" key="4">
    <source>
        <dbReference type="ARBA" id="ARBA00023163"/>
    </source>
</evidence>
<dbReference type="PRINTS" id="PR00039">
    <property type="entry name" value="HTHLYSR"/>
</dbReference>
<reference evidence="7" key="1">
    <citation type="journal article" date="2019" name="Int. J. Syst. Evol. Microbiol.">
        <title>The Global Catalogue of Microorganisms (GCM) 10K type strain sequencing project: providing services to taxonomists for standard genome sequencing and annotation.</title>
        <authorList>
            <consortium name="The Broad Institute Genomics Platform"/>
            <consortium name="The Broad Institute Genome Sequencing Center for Infectious Disease"/>
            <person name="Wu L."/>
            <person name="Ma J."/>
        </authorList>
    </citation>
    <scope>NUCLEOTIDE SEQUENCE [LARGE SCALE GENOMIC DNA]</scope>
    <source>
        <strain evidence="7">NBRC 111980</strain>
    </source>
</reference>
<sequence length="346" mass="38114">MTPDSQDRPQCANSDALASSFSASYAGVVAFIAVATEGSFARAGDRLGIGRSAVSRSVQKLEAQLGTRLFLRTTRSTTLTREGELFYRNCHPGVERIVQALEDMRDLREGPPRGQLRISATVGFGRRIVAPLLSGFRERYPNIAVDLLLDDRTTDFSAERVDVAFRNGRMEDSQIIAKQLIPMPMLICASPTYRHTHGLPRQVEDLAAHNCINFRTASGRIFEWEFKVGGRIQKFLPSSTCTFNDEELVLQAVLDGQGIAQMAGYQISEHLRTGRLVACLAQYAPDDRGHYLCYLSRQQLPARIRVFIDFMTAGIRALDLQCATGLTPILPVPASKVSAAFTASVA</sequence>
<dbReference type="Pfam" id="PF00126">
    <property type="entry name" value="HTH_1"/>
    <property type="match status" value="1"/>
</dbReference>
<dbReference type="InterPro" id="IPR058163">
    <property type="entry name" value="LysR-type_TF_proteobact-type"/>
</dbReference>
<dbReference type="PROSITE" id="PS50931">
    <property type="entry name" value="HTH_LYSR"/>
    <property type="match status" value="1"/>
</dbReference>
<dbReference type="InterPro" id="IPR000847">
    <property type="entry name" value="LysR_HTH_N"/>
</dbReference>
<evidence type="ECO:0000313" key="7">
    <source>
        <dbReference type="Proteomes" id="UP001156670"/>
    </source>
</evidence>
<gene>
    <name evidence="6" type="ORF">GCM10007901_24460</name>
</gene>
<dbReference type="CDD" id="cd08422">
    <property type="entry name" value="PBP2_CrgA_like"/>
    <property type="match status" value="1"/>
</dbReference>
<comment type="similarity">
    <text evidence="1">Belongs to the LysR transcriptional regulatory family.</text>
</comment>
<dbReference type="Gene3D" id="3.40.190.290">
    <property type="match status" value="1"/>
</dbReference>
<dbReference type="Gene3D" id="1.10.10.10">
    <property type="entry name" value="Winged helix-like DNA-binding domain superfamily/Winged helix DNA-binding domain"/>
    <property type="match status" value="1"/>
</dbReference>
<organism evidence="6 7">
    <name type="scientific">Dyella acidisoli</name>
    <dbReference type="NCBI Taxonomy" id="1867834"/>
    <lineage>
        <taxon>Bacteria</taxon>
        <taxon>Pseudomonadati</taxon>
        <taxon>Pseudomonadota</taxon>
        <taxon>Gammaproteobacteria</taxon>
        <taxon>Lysobacterales</taxon>
        <taxon>Rhodanobacteraceae</taxon>
        <taxon>Dyella</taxon>
    </lineage>
</organism>
<accession>A0ABQ5XSR6</accession>
<keyword evidence="4" id="KW-0804">Transcription</keyword>
<dbReference type="EMBL" id="BSOB01000018">
    <property type="protein sequence ID" value="GLQ93495.1"/>
    <property type="molecule type" value="Genomic_DNA"/>
</dbReference>
<name>A0ABQ5XSR6_9GAMM</name>
<evidence type="ECO:0000256" key="2">
    <source>
        <dbReference type="ARBA" id="ARBA00023015"/>
    </source>
</evidence>
<dbReference type="InterPro" id="IPR036388">
    <property type="entry name" value="WH-like_DNA-bd_sf"/>
</dbReference>
<dbReference type="Pfam" id="PF03466">
    <property type="entry name" value="LysR_substrate"/>
    <property type="match status" value="1"/>
</dbReference>
<feature type="domain" description="HTH lysR-type" evidence="5">
    <location>
        <begin position="29"/>
        <end position="80"/>
    </location>
</feature>
<proteinExistence type="inferred from homology"/>
<dbReference type="SUPFAM" id="SSF53850">
    <property type="entry name" value="Periplasmic binding protein-like II"/>
    <property type="match status" value="1"/>
</dbReference>
<protein>
    <submittedName>
        <fullName evidence="6">LysR family transcriptional regulator</fullName>
    </submittedName>
</protein>
<dbReference type="SUPFAM" id="SSF46785">
    <property type="entry name" value="Winged helix' DNA-binding domain"/>
    <property type="match status" value="1"/>
</dbReference>
<dbReference type="Proteomes" id="UP001156670">
    <property type="component" value="Unassembled WGS sequence"/>
</dbReference>
<dbReference type="PANTHER" id="PTHR30537">
    <property type="entry name" value="HTH-TYPE TRANSCRIPTIONAL REGULATOR"/>
    <property type="match status" value="1"/>
</dbReference>
<dbReference type="PANTHER" id="PTHR30537:SF1">
    <property type="entry name" value="HTH-TYPE TRANSCRIPTIONAL REGULATOR PGRR"/>
    <property type="match status" value="1"/>
</dbReference>
<evidence type="ECO:0000259" key="5">
    <source>
        <dbReference type="PROSITE" id="PS50931"/>
    </source>
</evidence>
<keyword evidence="3" id="KW-0238">DNA-binding</keyword>